<dbReference type="Proteomes" id="UP001221898">
    <property type="component" value="Unassembled WGS sequence"/>
</dbReference>
<evidence type="ECO:0000313" key="3">
    <source>
        <dbReference type="Proteomes" id="UP001221898"/>
    </source>
</evidence>
<evidence type="ECO:0000256" key="1">
    <source>
        <dbReference type="SAM" id="MobiDB-lite"/>
    </source>
</evidence>
<reference evidence="2" key="1">
    <citation type="journal article" date="2023" name="Science">
        <title>Genome structures resolve the early diversification of teleost fishes.</title>
        <authorList>
            <person name="Parey E."/>
            <person name="Louis A."/>
            <person name="Montfort J."/>
            <person name="Bouchez O."/>
            <person name="Roques C."/>
            <person name="Iampietro C."/>
            <person name="Lluch J."/>
            <person name="Castinel A."/>
            <person name="Donnadieu C."/>
            <person name="Desvignes T."/>
            <person name="Floi Bucao C."/>
            <person name="Jouanno E."/>
            <person name="Wen M."/>
            <person name="Mejri S."/>
            <person name="Dirks R."/>
            <person name="Jansen H."/>
            <person name="Henkel C."/>
            <person name="Chen W.J."/>
            <person name="Zahm M."/>
            <person name="Cabau C."/>
            <person name="Klopp C."/>
            <person name="Thompson A.W."/>
            <person name="Robinson-Rechavi M."/>
            <person name="Braasch I."/>
            <person name="Lecointre G."/>
            <person name="Bobe J."/>
            <person name="Postlethwait J.H."/>
            <person name="Berthelot C."/>
            <person name="Roest Crollius H."/>
            <person name="Guiguen Y."/>
        </authorList>
    </citation>
    <scope>NUCLEOTIDE SEQUENCE</scope>
    <source>
        <strain evidence="2">NC1722</strain>
    </source>
</reference>
<proteinExistence type="predicted"/>
<gene>
    <name evidence="2" type="ORF">AAFF_G00323780</name>
</gene>
<sequence>MEEPSAASKPVSPYSGYNGQIRSCVYQPTELALITKGLTSRMDLSHDSAPPWVTSASHPHNSGSSTARADEGRPVPGLPRASSGNHMRAQW</sequence>
<organism evidence="2 3">
    <name type="scientific">Aldrovandia affinis</name>
    <dbReference type="NCBI Taxonomy" id="143900"/>
    <lineage>
        <taxon>Eukaryota</taxon>
        <taxon>Metazoa</taxon>
        <taxon>Chordata</taxon>
        <taxon>Craniata</taxon>
        <taxon>Vertebrata</taxon>
        <taxon>Euteleostomi</taxon>
        <taxon>Actinopterygii</taxon>
        <taxon>Neopterygii</taxon>
        <taxon>Teleostei</taxon>
        <taxon>Notacanthiformes</taxon>
        <taxon>Halosauridae</taxon>
        <taxon>Aldrovandia</taxon>
    </lineage>
</organism>
<feature type="region of interest" description="Disordered" evidence="1">
    <location>
        <begin position="44"/>
        <end position="91"/>
    </location>
</feature>
<dbReference type="EMBL" id="JAINUG010000492">
    <property type="protein sequence ID" value="KAJ8367261.1"/>
    <property type="molecule type" value="Genomic_DNA"/>
</dbReference>
<keyword evidence="3" id="KW-1185">Reference proteome</keyword>
<protein>
    <submittedName>
        <fullName evidence="2">Uncharacterized protein</fullName>
    </submittedName>
</protein>
<evidence type="ECO:0000313" key="2">
    <source>
        <dbReference type="EMBL" id="KAJ8367261.1"/>
    </source>
</evidence>
<dbReference type="AlphaFoldDB" id="A0AAD7R7G2"/>
<feature type="compositionally biased region" description="Polar residues" evidence="1">
    <location>
        <begin position="54"/>
        <end position="67"/>
    </location>
</feature>
<accession>A0AAD7R7G2</accession>
<comment type="caution">
    <text evidence="2">The sequence shown here is derived from an EMBL/GenBank/DDBJ whole genome shotgun (WGS) entry which is preliminary data.</text>
</comment>
<name>A0AAD7R7G2_9TELE</name>